<dbReference type="Proteomes" id="UP000824120">
    <property type="component" value="Chromosome 2"/>
</dbReference>
<protein>
    <submittedName>
        <fullName evidence="1">Uncharacterized protein</fullName>
    </submittedName>
</protein>
<keyword evidence="2" id="KW-1185">Reference proteome</keyword>
<comment type="caution">
    <text evidence="1">The sequence shown here is derived from an EMBL/GenBank/DDBJ whole genome shotgun (WGS) entry which is preliminary data.</text>
</comment>
<sequence>MAEEWRWRTIVFLYKNKGDVQHWNNYKGISPYPDPICLNDGRIDATYSKGGAVIQTPESHAADEMAALDPINFVFAFAWEGGGHMRITHSATESELMTRNVICWHMLVFYRKSKKMQILLADQRYKMVKGETREDLGLPGVPTPIVSPREISKQPISTSSLATCAAFDGDTAPSMGQPTTHDTYLIENNDSYFSVPEMQPYFSK</sequence>
<name>A0A9J6ATR7_SOLCO</name>
<dbReference type="EMBL" id="JACXVP010000002">
    <property type="protein sequence ID" value="KAG5627936.1"/>
    <property type="molecule type" value="Genomic_DNA"/>
</dbReference>
<proteinExistence type="predicted"/>
<evidence type="ECO:0000313" key="2">
    <source>
        <dbReference type="Proteomes" id="UP000824120"/>
    </source>
</evidence>
<organism evidence="1 2">
    <name type="scientific">Solanum commersonii</name>
    <name type="common">Commerson's wild potato</name>
    <name type="synonym">Commerson's nightshade</name>
    <dbReference type="NCBI Taxonomy" id="4109"/>
    <lineage>
        <taxon>Eukaryota</taxon>
        <taxon>Viridiplantae</taxon>
        <taxon>Streptophyta</taxon>
        <taxon>Embryophyta</taxon>
        <taxon>Tracheophyta</taxon>
        <taxon>Spermatophyta</taxon>
        <taxon>Magnoliopsida</taxon>
        <taxon>eudicotyledons</taxon>
        <taxon>Gunneridae</taxon>
        <taxon>Pentapetalae</taxon>
        <taxon>asterids</taxon>
        <taxon>lamiids</taxon>
        <taxon>Solanales</taxon>
        <taxon>Solanaceae</taxon>
        <taxon>Solanoideae</taxon>
        <taxon>Solaneae</taxon>
        <taxon>Solanum</taxon>
    </lineage>
</organism>
<evidence type="ECO:0000313" key="1">
    <source>
        <dbReference type="EMBL" id="KAG5627936.1"/>
    </source>
</evidence>
<dbReference type="AlphaFoldDB" id="A0A9J6ATR7"/>
<dbReference type="OrthoDB" id="7553904at2759"/>
<reference evidence="1 2" key="1">
    <citation type="submission" date="2020-09" db="EMBL/GenBank/DDBJ databases">
        <title>De no assembly of potato wild relative species, Solanum commersonii.</title>
        <authorList>
            <person name="Cho K."/>
        </authorList>
    </citation>
    <scope>NUCLEOTIDE SEQUENCE [LARGE SCALE GENOMIC DNA]</scope>
    <source>
        <strain evidence="1">LZ3.2</strain>
        <tissue evidence="1">Leaf</tissue>
    </source>
</reference>
<gene>
    <name evidence="1" type="ORF">H5410_013154</name>
</gene>
<accession>A0A9J6ATR7</accession>